<dbReference type="Proteomes" id="UP000814003">
    <property type="component" value="Unassembled WGS sequence"/>
</dbReference>
<accession>A0ABS9EYN8</accession>
<keyword evidence="2" id="KW-0472">Membrane</keyword>
<keyword evidence="2" id="KW-0812">Transmembrane</keyword>
<gene>
    <name evidence="3" type="ORF">GIW56_00610</name>
</gene>
<feature type="region of interest" description="Disordered" evidence="1">
    <location>
        <begin position="35"/>
        <end position="61"/>
    </location>
</feature>
<proteinExistence type="predicted"/>
<organism evidence="3 4">
    <name type="scientific">Pseudomonas gessardii</name>
    <dbReference type="NCBI Taxonomy" id="78544"/>
    <lineage>
        <taxon>Bacteria</taxon>
        <taxon>Pseudomonadati</taxon>
        <taxon>Pseudomonadota</taxon>
        <taxon>Gammaproteobacteria</taxon>
        <taxon>Pseudomonadales</taxon>
        <taxon>Pseudomonadaceae</taxon>
        <taxon>Pseudomonas</taxon>
    </lineage>
</organism>
<evidence type="ECO:0000313" key="3">
    <source>
        <dbReference type="EMBL" id="MCF5105324.1"/>
    </source>
</evidence>
<keyword evidence="2" id="KW-1133">Transmembrane helix</keyword>
<reference evidence="3 4" key="1">
    <citation type="submission" date="2019-11" db="EMBL/GenBank/DDBJ databases">
        <title>Epiphytic Pseudomonas syringae from cherry orchards.</title>
        <authorList>
            <person name="Hulin M.T."/>
        </authorList>
    </citation>
    <scope>NUCLEOTIDE SEQUENCE [LARGE SCALE GENOMIC DNA]</scope>
    <source>
        <strain evidence="3 4">PA-6-5B</strain>
    </source>
</reference>
<dbReference type="EMBL" id="WKED01000001">
    <property type="protein sequence ID" value="MCF5105324.1"/>
    <property type="molecule type" value="Genomic_DNA"/>
</dbReference>
<feature type="compositionally biased region" description="Basic and acidic residues" evidence="1">
    <location>
        <begin position="35"/>
        <end position="59"/>
    </location>
</feature>
<sequence>MNVLVIDIGGVKMSAITFLLPLFINNVLFDKSKPVKKEGSDGKIDKVQGDHRNPLDKTAGEGAEFFSAESQEWQPTASNGKGDGGYVNFGPSYRESIDHELVYGGAIKS</sequence>
<feature type="transmembrane region" description="Helical" evidence="2">
    <location>
        <begin position="6"/>
        <end position="28"/>
    </location>
</feature>
<dbReference type="GeneID" id="70105220"/>
<dbReference type="RefSeq" id="WP_130898199.1">
    <property type="nucleotide sequence ID" value="NZ_CBCRYT010000004.1"/>
</dbReference>
<evidence type="ECO:0000256" key="1">
    <source>
        <dbReference type="SAM" id="MobiDB-lite"/>
    </source>
</evidence>
<evidence type="ECO:0000313" key="4">
    <source>
        <dbReference type="Proteomes" id="UP000814003"/>
    </source>
</evidence>
<comment type="caution">
    <text evidence="3">The sequence shown here is derived from an EMBL/GenBank/DDBJ whole genome shotgun (WGS) entry which is preliminary data.</text>
</comment>
<name>A0ABS9EYN8_9PSED</name>
<evidence type="ECO:0000256" key="2">
    <source>
        <dbReference type="SAM" id="Phobius"/>
    </source>
</evidence>
<protein>
    <submittedName>
        <fullName evidence="3">Uncharacterized protein</fullName>
    </submittedName>
</protein>
<keyword evidence="4" id="KW-1185">Reference proteome</keyword>